<dbReference type="Proteomes" id="UP000265325">
    <property type="component" value="Unassembled WGS sequence"/>
</dbReference>
<evidence type="ECO:0000313" key="2">
    <source>
        <dbReference type="Proteomes" id="UP000265325"/>
    </source>
</evidence>
<reference evidence="1 2" key="1">
    <citation type="submission" date="2015-05" db="EMBL/GenBank/DDBJ databases">
        <title>Draft Genome assembly of Streptomyces showdoensis.</title>
        <authorList>
            <person name="Thapa K.K."/>
            <person name="Metsa-Ketela M."/>
        </authorList>
    </citation>
    <scope>NUCLEOTIDE SEQUENCE [LARGE SCALE GENOMIC DNA]</scope>
    <source>
        <strain evidence="1 2">ATCC 15227</strain>
    </source>
</reference>
<proteinExistence type="predicted"/>
<dbReference type="AlphaFoldDB" id="A0A2P2GN48"/>
<dbReference type="EMBL" id="LAQS01000028">
    <property type="protein sequence ID" value="KKZ72289.1"/>
    <property type="molecule type" value="Genomic_DNA"/>
</dbReference>
<name>A0A2P2GN48_STREW</name>
<protein>
    <submittedName>
        <fullName evidence="1">Uncharacterized protein</fullName>
    </submittedName>
</protein>
<evidence type="ECO:0000313" key="1">
    <source>
        <dbReference type="EMBL" id="KKZ72289.1"/>
    </source>
</evidence>
<organism evidence="1 2">
    <name type="scientific">Streptomyces showdoensis</name>
    <dbReference type="NCBI Taxonomy" id="68268"/>
    <lineage>
        <taxon>Bacteria</taxon>
        <taxon>Bacillati</taxon>
        <taxon>Actinomycetota</taxon>
        <taxon>Actinomycetes</taxon>
        <taxon>Kitasatosporales</taxon>
        <taxon>Streptomycetaceae</taxon>
        <taxon>Streptomyces</taxon>
    </lineage>
</organism>
<gene>
    <name evidence="1" type="ORF">VO63_19105</name>
</gene>
<comment type="caution">
    <text evidence="1">The sequence shown here is derived from an EMBL/GenBank/DDBJ whole genome shotgun (WGS) entry which is preliminary data.</text>
</comment>
<accession>A0A2P2GN48</accession>
<keyword evidence="2" id="KW-1185">Reference proteome</keyword>
<sequence length="62" mass="6718">MNYGAGLPRWVGARFVMESPGIYATTGTRTSDGSLAINLVVHIPRIRGALYGAWLRLTRKGA</sequence>